<dbReference type="SMART" id="SM01336">
    <property type="entry name" value="zf-PARP"/>
    <property type="match status" value="1"/>
</dbReference>
<gene>
    <name evidence="8" type="primary">ORF8464</name>
</gene>
<accession>A0A0B6Y2A5</accession>
<dbReference type="Gene3D" id="3.30.1740.10">
    <property type="entry name" value="Zinc finger, PARP-type"/>
    <property type="match status" value="1"/>
</dbReference>
<comment type="subcellular location">
    <subcellularLocation>
        <location evidence="1">Nucleus</location>
    </subcellularLocation>
</comment>
<keyword evidence="5" id="KW-0539">Nucleus</keyword>
<dbReference type="GO" id="GO:0008270">
    <property type="term" value="F:zinc ion binding"/>
    <property type="evidence" value="ECO:0007669"/>
    <property type="project" value="UniProtKB-KW"/>
</dbReference>
<evidence type="ECO:0000256" key="3">
    <source>
        <dbReference type="ARBA" id="ARBA00022771"/>
    </source>
</evidence>
<feature type="non-terminal residue" evidence="8">
    <location>
        <position position="1"/>
    </location>
</feature>
<dbReference type="PROSITE" id="PS50064">
    <property type="entry name" value="ZF_PARP_2"/>
    <property type="match status" value="1"/>
</dbReference>
<evidence type="ECO:0000256" key="6">
    <source>
        <dbReference type="SAM" id="MobiDB-lite"/>
    </source>
</evidence>
<dbReference type="GO" id="GO:0003677">
    <property type="term" value="F:DNA binding"/>
    <property type="evidence" value="ECO:0007669"/>
    <property type="project" value="InterPro"/>
</dbReference>
<protein>
    <recommendedName>
        <fullName evidence="7">PARP-type domain-containing protein</fullName>
    </recommendedName>
</protein>
<evidence type="ECO:0000256" key="1">
    <source>
        <dbReference type="ARBA" id="ARBA00004123"/>
    </source>
</evidence>
<proteinExistence type="predicted"/>
<reference evidence="8" key="1">
    <citation type="submission" date="2014-12" db="EMBL/GenBank/DDBJ databases">
        <title>Insight into the proteome of Arion vulgaris.</title>
        <authorList>
            <person name="Aradska J."/>
            <person name="Bulat T."/>
            <person name="Smidak R."/>
            <person name="Sarate P."/>
            <person name="Gangsoo J."/>
            <person name="Sialana F."/>
            <person name="Bilban M."/>
            <person name="Lubec G."/>
        </authorList>
    </citation>
    <scope>NUCLEOTIDE SEQUENCE</scope>
    <source>
        <tissue evidence="8">Skin</tissue>
    </source>
</reference>
<keyword evidence="4" id="KW-0862">Zinc</keyword>
<dbReference type="AlphaFoldDB" id="A0A0B6Y2A5"/>
<feature type="region of interest" description="Disordered" evidence="6">
    <location>
        <begin position="70"/>
        <end position="89"/>
    </location>
</feature>
<sequence length="89" mass="10115">SFIAKDCLRLSKKEFESQRAVMYGPQDLWHHVDCFVSKREELGFSADIEPSQIKGFGKLKPEDKTLLISKLGKGKQAGKKRKSETKEMA</sequence>
<evidence type="ECO:0000259" key="7">
    <source>
        <dbReference type="PROSITE" id="PS50064"/>
    </source>
</evidence>
<feature type="domain" description="PARP-type" evidence="7">
    <location>
        <begin position="1"/>
        <end position="75"/>
    </location>
</feature>
<name>A0A0B6Y2A5_9EUPU</name>
<evidence type="ECO:0000256" key="2">
    <source>
        <dbReference type="ARBA" id="ARBA00022723"/>
    </source>
</evidence>
<dbReference type="InterPro" id="IPR001510">
    <property type="entry name" value="Znf_PARP"/>
</dbReference>
<evidence type="ECO:0000256" key="4">
    <source>
        <dbReference type="ARBA" id="ARBA00022833"/>
    </source>
</evidence>
<feature type="non-terminal residue" evidence="8">
    <location>
        <position position="89"/>
    </location>
</feature>
<keyword evidence="2" id="KW-0479">Metal-binding</keyword>
<evidence type="ECO:0000256" key="5">
    <source>
        <dbReference type="ARBA" id="ARBA00023242"/>
    </source>
</evidence>
<dbReference type="SUPFAM" id="SSF57716">
    <property type="entry name" value="Glucocorticoid receptor-like (DNA-binding domain)"/>
    <property type="match status" value="1"/>
</dbReference>
<dbReference type="GO" id="GO:0005634">
    <property type="term" value="C:nucleus"/>
    <property type="evidence" value="ECO:0007669"/>
    <property type="project" value="UniProtKB-SubCell"/>
</dbReference>
<organism evidence="8">
    <name type="scientific">Arion vulgaris</name>
    <dbReference type="NCBI Taxonomy" id="1028688"/>
    <lineage>
        <taxon>Eukaryota</taxon>
        <taxon>Metazoa</taxon>
        <taxon>Spiralia</taxon>
        <taxon>Lophotrochozoa</taxon>
        <taxon>Mollusca</taxon>
        <taxon>Gastropoda</taxon>
        <taxon>Heterobranchia</taxon>
        <taxon>Euthyneura</taxon>
        <taxon>Panpulmonata</taxon>
        <taxon>Eupulmonata</taxon>
        <taxon>Stylommatophora</taxon>
        <taxon>Helicina</taxon>
        <taxon>Arionoidea</taxon>
        <taxon>Arionidae</taxon>
        <taxon>Arion</taxon>
    </lineage>
</organism>
<dbReference type="EMBL" id="HACG01002800">
    <property type="protein sequence ID" value="CEK49665.1"/>
    <property type="molecule type" value="Transcribed_RNA"/>
</dbReference>
<keyword evidence="3" id="KW-0863">Zinc-finger</keyword>
<feature type="compositionally biased region" description="Basic residues" evidence="6">
    <location>
        <begin position="72"/>
        <end position="83"/>
    </location>
</feature>
<evidence type="ECO:0000313" key="8">
    <source>
        <dbReference type="EMBL" id="CEK49665.1"/>
    </source>
</evidence>
<dbReference type="InterPro" id="IPR036957">
    <property type="entry name" value="Znf_PARP_sf"/>
</dbReference>